<accession>A0A0B7NZI7</accession>
<protein>
    <submittedName>
        <fullName evidence="2">Predicted metal-dependent phosphoesterase</fullName>
    </submittedName>
</protein>
<evidence type="ECO:0000259" key="1">
    <source>
        <dbReference type="SMART" id="SM00481"/>
    </source>
</evidence>
<feature type="domain" description="Polymerase/histidinol phosphatase N-terminal" evidence="1">
    <location>
        <begin position="3"/>
        <end position="68"/>
    </location>
</feature>
<dbReference type="InterPro" id="IPR003141">
    <property type="entry name" value="Pol/His_phosphatase_N"/>
</dbReference>
<dbReference type="Gene3D" id="1.10.150.650">
    <property type="match status" value="1"/>
</dbReference>
<proteinExistence type="predicted"/>
<gene>
    <name evidence="2" type="primary">PPA1328</name>
    <name evidence="2" type="ORF">PFCIRM138_10130</name>
</gene>
<dbReference type="AlphaFoldDB" id="A0A0B7NZI7"/>
<name>A0A0B7NZI7_PROFF</name>
<evidence type="ECO:0000313" key="2">
    <source>
        <dbReference type="EMBL" id="CEP26829.1"/>
    </source>
</evidence>
<dbReference type="SUPFAM" id="SSF89550">
    <property type="entry name" value="PHP domain-like"/>
    <property type="match status" value="1"/>
</dbReference>
<dbReference type="GO" id="GO:0004534">
    <property type="term" value="F:5'-3' RNA exonuclease activity"/>
    <property type="evidence" value="ECO:0007669"/>
    <property type="project" value="TreeGrafter"/>
</dbReference>
<organism evidence="2">
    <name type="scientific">Propionibacterium freudenreichii subsp. freudenreichii</name>
    <dbReference type="NCBI Taxonomy" id="66712"/>
    <lineage>
        <taxon>Bacteria</taxon>
        <taxon>Bacillati</taxon>
        <taxon>Actinomycetota</taxon>
        <taxon>Actinomycetes</taxon>
        <taxon>Propionibacteriales</taxon>
        <taxon>Propionibacteriaceae</taxon>
        <taxon>Propionibacterium</taxon>
    </lineage>
</organism>
<dbReference type="Pfam" id="PF02811">
    <property type="entry name" value="PHP"/>
    <property type="match status" value="1"/>
</dbReference>
<dbReference type="PANTHER" id="PTHR42924">
    <property type="entry name" value="EXONUCLEASE"/>
    <property type="match status" value="1"/>
</dbReference>
<dbReference type="InterPro" id="IPR016195">
    <property type="entry name" value="Pol/histidinol_Pase-like"/>
</dbReference>
<reference evidence="2" key="1">
    <citation type="submission" date="2014-08" db="EMBL/GenBank/DDBJ databases">
        <authorList>
            <person name="Falentin Helene"/>
        </authorList>
    </citation>
    <scope>NUCLEOTIDE SEQUENCE</scope>
</reference>
<dbReference type="PANTHER" id="PTHR42924:SF3">
    <property type="entry name" value="POLYMERASE_HISTIDINOL PHOSPHATASE N-TERMINAL DOMAIN-CONTAINING PROTEIN"/>
    <property type="match status" value="1"/>
</dbReference>
<dbReference type="SMART" id="SM00481">
    <property type="entry name" value="POLIIIAc"/>
    <property type="match status" value="1"/>
</dbReference>
<dbReference type="CDD" id="cd07438">
    <property type="entry name" value="PHP_HisPPase_AMP"/>
    <property type="match status" value="1"/>
</dbReference>
<dbReference type="Gene3D" id="3.20.20.140">
    <property type="entry name" value="Metal-dependent hydrolases"/>
    <property type="match status" value="1"/>
</dbReference>
<dbReference type="EMBL" id="LM676425">
    <property type="protein sequence ID" value="CEP26829.1"/>
    <property type="molecule type" value="Genomic_DNA"/>
</dbReference>
<dbReference type="InterPro" id="IPR004013">
    <property type="entry name" value="PHP_dom"/>
</dbReference>
<dbReference type="InterPro" id="IPR052018">
    <property type="entry name" value="PHP_domain"/>
</dbReference>
<sequence length="293" mass="31171">MLIDLHTHSNVSDGTDTPTALVQKAQRDGLAVIALCDHDTFDGLAEADEAGRRFGVAVLPGIEISTHVGSTEVHLLGYGADPWAQPLRRELARMRASRLDRLPKMIAKLHELGMDLSVGDVEKQMLGASSAGRPHVADALVAKGYVANRDEAFAKYLDSTGPAYVPRETLALARAIDLVHGAHGACIIAHPWIRGTRDVVTSALLASLKADHGLDGIEVDHPDQDQQTRALLFELGGRLGLMRTGGSDYHGTGKTGHDLGTCVTRPSALHELALRITARGGSIGGVETLMGRL</sequence>
<dbReference type="GO" id="GO:0035312">
    <property type="term" value="F:5'-3' DNA exonuclease activity"/>
    <property type="evidence" value="ECO:0007669"/>
    <property type="project" value="TreeGrafter"/>
</dbReference>